<dbReference type="RefSeq" id="WP_012174282.1">
    <property type="nucleotide sequence ID" value="NC_009943.1"/>
</dbReference>
<dbReference type="Proteomes" id="UP000008561">
    <property type="component" value="Chromosome"/>
</dbReference>
<evidence type="ECO:0000259" key="2">
    <source>
        <dbReference type="Pfam" id="PF07859"/>
    </source>
</evidence>
<dbReference type="eggNOG" id="COG0657">
    <property type="taxonomic scope" value="Bacteria"/>
</dbReference>
<dbReference type="KEGG" id="dol:Dole_0854"/>
<dbReference type="Gene3D" id="3.40.50.1820">
    <property type="entry name" value="alpha/beta hydrolase"/>
    <property type="match status" value="1"/>
</dbReference>
<dbReference type="Pfam" id="PF07859">
    <property type="entry name" value="Abhydrolase_3"/>
    <property type="match status" value="1"/>
</dbReference>
<reference evidence="3 4" key="1">
    <citation type="submission" date="2007-10" db="EMBL/GenBank/DDBJ databases">
        <title>Complete sequence of Desulfococcus oleovorans Hxd3.</title>
        <authorList>
            <consortium name="US DOE Joint Genome Institute"/>
            <person name="Copeland A."/>
            <person name="Lucas S."/>
            <person name="Lapidus A."/>
            <person name="Barry K."/>
            <person name="Glavina del Rio T."/>
            <person name="Dalin E."/>
            <person name="Tice H."/>
            <person name="Pitluck S."/>
            <person name="Kiss H."/>
            <person name="Brettin T."/>
            <person name="Bruce D."/>
            <person name="Detter J.C."/>
            <person name="Han C."/>
            <person name="Schmutz J."/>
            <person name="Larimer F."/>
            <person name="Land M."/>
            <person name="Hauser L."/>
            <person name="Kyrpides N."/>
            <person name="Kim E."/>
            <person name="Wawrik B."/>
            <person name="Richardson P."/>
        </authorList>
    </citation>
    <scope>NUCLEOTIDE SEQUENCE [LARGE SCALE GENOMIC DNA]</scope>
    <source>
        <strain evidence="4">DSM 6200 / JCM 39069 / Hxd3</strain>
    </source>
</reference>
<name>A8ZVV5_DESOH</name>
<proteinExistence type="predicted"/>
<dbReference type="SUPFAM" id="SSF53474">
    <property type="entry name" value="alpha/beta-Hydrolases"/>
    <property type="match status" value="1"/>
</dbReference>
<dbReference type="HOGENOM" id="CLU_012494_13_4_7"/>
<sequence>MNTGTRPRDPFFSRVPLAVIKLFLFLFFRPAFAFATDRSPAWNIAWLRLRDKKHPSPRQVKGCLLKEISAGDGVACTMITPNRLTHKDRLIFYLHGGAYVCGPNRFHWPMLAELARDTGITVAVVRYGLAPEHPFPGSINDAMTAYRYFQNRYADICLLGDSAGGGLALATALKIKDENLPPPSRLVLLSPWLDITLSNPKIAAVKNDPFLATGALIPISSAYAAGHDPTDPLLSPIHGDFDGLPPTLLLCGTAEILAPDCRELKKKAEAAGVKIFYEEWPDMFHVWMAAPFIPQAAEARKTMARFIEATDLAAAGAAT</sequence>
<dbReference type="AlphaFoldDB" id="A8ZVV5"/>
<dbReference type="InterPro" id="IPR029058">
    <property type="entry name" value="AB_hydrolase_fold"/>
</dbReference>
<keyword evidence="1 3" id="KW-0378">Hydrolase</keyword>
<feature type="domain" description="Alpha/beta hydrolase fold-3" evidence="2">
    <location>
        <begin position="91"/>
        <end position="288"/>
    </location>
</feature>
<keyword evidence="4" id="KW-1185">Reference proteome</keyword>
<dbReference type="PANTHER" id="PTHR48081">
    <property type="entry name" value="AB HYDROLASE SUPERFAMILY PROTEIN C4A8.06C"/>
    <property type="match status" value="1"/>
</dbReference>
<dbReference type="GO" id="GO:0016787">
    <property type="term" value="F:hydrolase activity"/>
    <property type="evidence" value="ECO:0007669"/>
    <property type="project" value="UniProtKB-KW"/>
</dbReference>
<dbReference type="PANTHER" id="PTHR48081:SF8">
    <property type="entry name" value="ALPHA_BETA HYDROLASE FOLD-3 DOMAIN-CONTAINING PROTEIN-RELATED"/>
    <property type="match status" value="1"/>
</dbReference>
<evidence type="ECO:0000313" key="3">
    <source>
        <dbReference type="EMBL" id="ABW66664.1"/>
    </source>
</evidence>
<evidence type="ECO:0000313" key="4">
    <source>
        <dbReference type="Proteomes" id="UP000008561"/>
    </source>
</evidence>
<protein>
    <submittedName>
        <fullName evidence="3">Alpha/beta hydrolase fold-3 domain protein</fullName>
    </submittedName>
</protein>
<dbReference type="EMBL" id="CP000859">
    <property type="protein sequence ID" value="ABW66664.1"/>
    <property type="molecule type" value="Genomic_DNA"/>
</dbReference>
<organism evidence="3 4">
    <name type="scientific">Desulfosudis oleivorans (strain DSM 6200 / JCM 39069 / Hxd3)</name>
    <name type="common">Desulfococcus oleovorans</name>
    <dbReference type="NCBI Taxonomy" id="96561"/>
    <lineage>
        <taxon>Bacteria</taxon>
        <taxon>Pseudomonadati</taxon>
        <taxon>Thermodesulfobacteriota</taxon>
        <taxon>Desulfobacteria</taxon>
        <taxon>Desulfobacterales</taxon>
        <taxon>Desulfosudaceae</taxon>
        <taxon>Desulfosudis</taxon>
    </lineage>
</organism>
<dbReference type="InterPro" id="IPR013094">
    <property type="entry name" value="AB_hydrolase_3"/>
</dbReference>
<evidence type="ECO:0000256" key="1">
    <source>
        <dbReference type="ARBA" id="ARBA00022801"/>
    </source>
</evidence>
<gene>
    <name evidence="3" type="ordered locus">Dole_0854</name>
</gene>
<accession>A8ZVV5</accession>
<dbReference type="InterPro" id="IPR050300">
    <property type="entry name" value="GDXG_lipolytic_enzyme"/>
</dbReference>
<dbReference type="OrthoDB" id="24847at2"/>
<dbReference type="STRING" id="96561.Dole_0854"/>